<evidence type="ECO:0000313" key="9">
    <source>
        <dbReference type="Proteomes" id="UP000253961"/>
    </source>
</evidence>
<comment type="caution">
    <text evidence="8">The sequence shown here is derived from an EMBL/GenBank/DDBJ whole genome shotgun (WGS) entry which is preliminary data.</text>
</comment>
<dbReference type="PANTHER" id="PTHR30558:SF3">
    <property type="entry name" value="BIOPOLYMER TRANSPORT PROTEIN EXBD-RELATED"/>
    <property type="match status" value="1"/>
</dbReference>
<gene>
    <name evidence="8" type="ORF">DU508_07265</name>
</gene>
<keyword evidence="5" id="KW-1133">Transmembrane helix</keyword>
<dbReference type="Pfam" id="PF02472">
    <property type="entry name" value="ExbD"/>
    <property type="match status" value="1"/>
</dbReference>
<evidence type="ECO:0000256" key="2">
    <source>
        <dbReference type="ARBA" id="ARBA00005811"/>
    </source>
</evidence>
<keyword evidence="4 7" id="KW-0812">Transmembrane</keyword>
<comment type="similarity">
    <text evidence="2 7">Belongs to the ExbD/TolR family.</text>
</comment>
<dbReference type="Proteomes" id="UP000253961">
    <property type="component" value="Unassembled WGS sequence"/>
</dbReference>
<reference evidence="8 9" key="1">
    <citation type="submission" date="2018-07" db="EMBL/GenBank/DDBJ databases">
        <title>Pedobacter sp. nov., isolated from soil.</title>
        <authorList>
            <person name="Zhou L.Y."/>
            <person name="Du Z.J."/>
        </authorList>
    </citation>
    <scope>NUCLEOTIDE SEQUENCE [LARGE SCALE GENOMIC DNA]</scope>
    <source>
        <strain evidence="8 9">JDX94</strain>
    </source>
</reference>
<name>A0A369Q3T2_9SPHI</name>
<evidence type="ECO:0000256" key="5">
    <source>
        <dbReference type="ARBA" id="ARBA00022989"/>
    </source>
</evidence>
<comment type="subcellular location">
    <subcellularLocation>
        <location evidence="1">Cell membrane</location>
        <topology evidence="1">Single-pass membrane protein</topology>
    </subcellularLocation>
    <subcellularLocation>
        <location evidence="7">Cell membrane</location>
        <topology evidence="7">Single-pass type II membrane protein</topology>
    </subcellularLocation>
</comment>
<keyword evidence="6" id="KW-0472">Membrane</keyword>
<dbReference type="AlphaFoldDB" id="A0A369Q3T2"/>
<dbReference type="OrthoDB" id="952702at2"/>
<dbReference type="PANTHER" id="PTHR30558">
    <property type="entry name" value="EXBD MEMBRANE COMPONENT OF PMF-DRIVEN MACROMOLECULE IMPORT SYSTEM"/>
    <property type="match status" value="1"/>
</dbReference>
<evidence type="ECO:0000256" key="1">
    <source>
        <dbReference type="ARBA" id="ARBA00004162"/>
    </source>
</evidence>
<keyword evidence="7" id="KW-0653">Protein transport</keyword>
<dbReference type="InterPro" id="IPR003400">
    <property type="entry name" value="ExbD"/>
</dbReference>
<keyword evidence="3" id="KW-1003">Cell membrane</keyword>
<accession>A0A369Q3T2</accession>
<evidence type="ECO:0000256" key="3">
    <source>
        <dbReference type="ARBA" id="ARBA00022475"/>
    </source>
</evidence>
<evidence type="ECO:0000256" key="7">
    <source>
        <dbReference type="RuleBase" id="RU003879"/>
    </source>
</evidence>
<dbReference type="GO" id="GO:0015031">
    <property type="term" value="P:protein transport"/>
    <property type="evidence" value="ECO:0007669"/>
    <property type="project" value="UniProtKB-KW"/>
</dbReference>
<keyword evidence="9" id="KW-1185">Reference proteome</keyword>
<dbReference type="GO" id="GO:0005886">
    <property type="term" value="C:plasma membrane"/>
    <property type="evidence" value="ECO:0007669"/>
    <property type="project" value="UniProtKB-SubCell"/>
</dbReference>
<dbReference type="GO" id="GO:0022857">
    <property type="term" value="F:transmembrane transporter activity"/>
    <property type="evidence" value="ECO:0007669"/>
    <property type="project" value="InterPro"/>
</dbReference>
<evidence type="ECO:0000313" key="8">
    <source>
        <dbReference type="EMBL" id="RDC56988.1"/>
    </source>
</evidence>
<evidence type="ECO:0000256" key="4">
    <source>
        <dbReference type="ARBA" id="ARBA00022692"/>
    </source>
</evidence>
<sequence>MATLNESQSGKAVKGRTRKTAPRVDLTAMVDLMFLLTTFFMLTTSLGTLNAADIAKPDQCDQCEMDYPASRTMTVLLGKNDETVSYIGTAENADMKVTPVKNIQDEINSNKLLVAKAHHNNPVKYMIVIIKPTKTAKFQNFVDLVDEMKIADIKSYSIDDKNISAKETDFMKAKGL</sequence>
<organism evidence="8 9">
    <name type="scientific">Pedobacter chinensis</name>
    <dbReference type="NCBI Taxonomy" id="2282421"/>
    <lineage>
        <taxon>Bacteria</taxon>
        <taxon>Pseudomonadati</taxon>
        <taxon>Bacteroidota</taxon>
        <taxon>Sphingobacteriia</taxon>
        <taxon>Sphingobacteriales</taxon>
        <taxon>Sphingobacteriaceae</taxon>
        <taxon>Pedobacter</taxon>
    </lineage>
</organism>
<keyword evidence="7" id="KW-0813">Transport</keyword>
<evidence type="ECO:0000256" key="6">
    <source>
        <dbReference type="ARBA" id="ARBA00023136"/>
    </source>
</evidence>
<dbReference type="EMBL" id="QPKV01000003">
    <property type="protein sequence ID" value="RDC56988.1"/>
    <property type="molecule type" value="Genomic_DNA"/>
</dbReference>
<dbReference type="RefSeq" id="WP_115402172.1">
    <property type="nucleotide sequence ID" value="NZ_QPKV01000003.1"/>
</dbReference>
<protein>
    <submittedName>
        <fullName evidence="8">Biopolymer transporter ExbD</fullName>
    </submittedName>
</protein>
<proteinExistence type="inferred from homology"/>